<dbReference type="SUPFAM" id="SSF53756">
    <property type="entry name" value="UDP-Glycosyltransferase/glycogen phosphorylase"/>
    <property type="match status" value="1"/>
</dbReference>
<dbReference type="AlphaFoldDB" id="S3YHW2"/>
<evidence type="ECO:0000313" key="2">
    <source>
        <dbReference type="EMBL" id="EPH21217.1"/>
    </source>
</evidence>
<organism evidence="2 3">
    <name type="scientific">Bacteroides stercoris CC31F</name>
    <dbReference type="NCBI Taxonomy" id="1073351"/>
    <lineage>
        <taxon>Bacteria</taxon>
        <taxon>Pseudomonadati</taxon>
        <taxon>Bacteroidota</taxon>
        <taxon>Bacteroidia</taxon>
        <taxon>Bacteroidales</taxon>
        <taxon>Bacteroidaceae</taxon>
        <taxon>Bacteroides</taxon>
    </lineage>
</organism>
<keyword evidence="1" id="KW-1133">Transmembrane helix</keyword>
<evidence type="ECO:0000313" key="3">
    <source>
        <dbReference type="Proteomes" id="UP000014614"/>
    </source>
</evidence>
<accession>S3YHW2</accession>
<dbReference type="OrthoDB" id="1099934at2"/>
<name>S3YHW2_BACSE</name>
<dbReference type="Gene3D" id="3.40.50.2000">
    <property type="entry name" value="Glycogen Phosphorylase B"/>
    <property type="match status" value="1"/>
</dbReference>
<comment type="caution">
    <text evidence="2">The sequence shown here is derived from an EMBL/GenBank/DDBJ whole genome shotgun (WGS) entry which is preliminary data.</text>
</comment>
<dbReference type="HOGENOM" id="CLU_067271_0_0_10"/>
<dbReference type="Pfam" id="PF13692">
    <property type="entry name" value="Glyco_trans_1_4"/>
    <property type="match status" value="1"/>
</dbReference>
<evidence type="ECO:0000256" key="1">
    <source>
        <dbReference type="SAM" id="Phobius"/>
    </source>
</evidence>
<protein>
    <recommendedName>
        <fullName evidence="4">Glycosyl transferase family 1 domain-containing protein</fullName>
    </recommendedName>
</protein>
<dbReference type="PATRIC" id="fig|1073351.3.peg.782"/>
<feature type="transmembrane region" description="Helical" evidence="1">
    <location>
        <begin position="64"/>
        <end position="84"/>
    </location>
</feature>
<sequence length="353" mass="41314">MKKVLFIDRSQLGLITDYLKYCEILHNRYQVHYLCFDMGNPKIDIPDVKVTYVPRIGNFAFRGMLFLAYSLLNILFFRGFIFIANFPKCSILKRVFFWKKMHIDVRTLSVEITEKARIFSNNQLKQDLKYFNSSSFITSGIQKQIMQENHKSSFILPLGADIISKSNKSFEELNLLYVGTLNNRNIIDTVKGYIAFIKAHPEVKSHYDIVGDGINNEMEEMNEYIQLHNMEQYITLHGRIPYSSLMPFFENHNIGISYVPITDYYEFQPPTKTFEYILSGIFCVGTATASNKEIINDSNGILHQDNSDSFKDALENVLKNKEKYKSEIIRNTLIKYQWKYIIDDYLIPILEHK</sequence>
<proteinExistence type="predicted"/>
<dbReference type="RefSeq" id="WP_016661222.1">
    <property type="nucleotide sequence ID" value="NZ_KE340311.1"/>
</dbReference>
<evidence type="ECO:0008006" key="4">
    <source>
        <dbReference type="Google" id="ProtNLM"/>
    </source>
</evidence>
<reference evidence="2 3" key="1">
    <citation type="submission" date="2013-05" db="EMBL/GenBank/DDBJ databases">
        <title>The Genome Sequence of Bacteroides stercoris CC31F.</title>
        <authorList>
            <consortium name="The Broad Institute Genomics Platform"/>
            <person name="Earl A."/>
            <person name="Ward D."/>
            <person name="Feldgarden M."/>
            <person name="Gevers D."/>
            <person name="Oliphant K."/>
            <person name="Allen-Vercoe E."/>
            <person name="Walker B."/>
            <person name="Young S."/>
            <person name="Zeng Q."/>
            <person name="Gargeya S."/>
            <person name="Fitzgerald M."/>
            <person name="Haas B."/>
            <person name="Abouelleil A."/>
            <person name="Allen A.W."/>
            <person name="Alvarado L."/>
            <person name="Arachchi H.M."/>
            <person name="Berlin A.M."/>
            <person name="Chapman S.B."/>
            <person name="Gainer-Dewar J."/>
            <person name="Goldberg J."/>
            <person name="Griggs A."/>
            <person name="Gujja S."/>
            <person name="Hansen M."/>
            <person name="Howarth C."/>
            <person name="Imamovic A."/>
            <person name="Ireland A."/>
            <person name="Larimer J."/>
            <person name="McCowan C."/>
            <person name="Murphy C."/>
            <person name="Pearson M."/>
            <person name="Poon T.W."/>
            <person name="Priest M."/>
            <person name="Roberts A."/>
            <person name="Saif S."/>
            <person name="Shea T."/>
            <person name="Sisk P."/>
            <person name="Sykes S."/>
            <person name="Wortman J."/>
            <person name="Nusbaum C."/>
            <person name="Birren B."/>
        </authorList>
    </citation>
    <scope>NUCLEOTIDE SEQUENCE [LARGE SCALE GENOMIC DNA]</scope>
    <source>
        <strain evidence="2 3">CC31F</strain>
    </source>
</reference>
<keyword evidence="1" id="KW-0472">Membrane</keyword>
<dbReference type="Proteomes" id="UP000014614">
    <property type="component" value="Unassembled WGS sequence"/>
</dbReference>
<gene>
    <name evidence="2" type="ORF">HMPREF1181_00796</name>
</gene>
<keyword evidence="1" id="KW-0812">Transmembrane</keyword>
<dbReference type="EMBL" id="ATFP01000013">
    <property type="protein sequence ID" value="EPH21217.1"/>
    <property type="molecule type" value="Genomic_DNA"/>
</dbReference>